<keyword evidence="2" id="KW-1185">Reference proteome</keyword>
<accession>A0A5C2SG96</accession>
<gene>
    <name evidence="1" type="ORF">L227DRAFT_609436</name>
</gene>
<evidence type="ECO:0000313" key="1">
    <source>
        <dbReference type="EMBL" id="RPD62189.1"/>
    </source>
</evidence>
<protein>
    <submittedName>
        <fullName evidence="1">Uncharacterized protein</fullName>
    </submittedName>
</protein>
<dbReference type="Proteomes" id="UP000313359">
    <property type="component" value="Unassembled WGS sequence"/>
</dbReference>
<reference evidence="1" key="1">
    <citation type="journal article" date="2018" name="Genome Biol. Evol.">
        <title>Genomics and development of Lentinus tigrinus, a white-rot wood-decaying mushroom with dimorphic fruiting bodies.</title>
        <authorList>
            <person name="Wu B."/>
            <person name="Xu Z."/>
            <person name="Knudson A."/>
            <person name="Carlson A."/>
            <person name="Chen N."/>
            <person name="Kovaka S."/>
            <person name="LaButti K."/>
            <person name="Lipzen A."/>
            <person name="Pennachio C."/>
            <person name="Riley R."/>
            <person name="Schakwitz W."/>
            <person name="Umezawa K."/>
            <person name="Ohm R.A."/>
            <person name="Grigoriev I.V."/>
            <person name="Nagy L.G."/>
            <person name="Gibbons J."/>
            <person name="Hibbett D."/>
        </authorList>
    </citation>
    <scope>NUCLEOTIDE SEQUENCE [LARGE SCALE GENOMIC DNA]</scope>
    <source>
        <strain evidence="1">ALCF2SS1-6</strain>
    </source>
</reference>
<dbReference type="AlphaFoldDB" id="A0A5C2SG96"/>
<dbReference type="EMBL" id="ML122259">
    <property type="protein sequence ID" value="RPD62189.1"/>
    <property type="molecule type" value="Genomic_DNA"/>
</dbReference>
<dbReference type="STRING" id="1328759.A0A5C2SG96"/>
<organism evidence="1 2">
    <name type="scientific">Lentinus tigrinus ALCF2SS1-6</name>
    <dbReference type="NCBI Taxonomy" id="1328759"/>
    <lineage>
        <taxon>Eukaryota</taxon>
        <taxon>Fungi</taxon>
        <taxon>Dikarya</taxon>
        <taxon>Basidiomycota</taxon>
        <taxon>Agaricomycotina</taxon>
        <taxon>Agaricomycetes</taxon>
        <taxon>Polyporales</taxon>
        <taxon>Polyporaceae</taxon>
        <taxon>Lentinus</taxon>
    </lineage>
</organism>
<dbReference type="OrthoDB" id="5841748at2759"/>
<name>A0A5C2SG96_9APHY</name>
<sequence length="170" mass="19339">MLPAKDALLVLPVEYSGPNPARVVLNFWDETLMGSSREEPTKSTFTLEDLGARTRYVFSFAEDIEFARCMELFFITRRLLLDRKGEIQRRDHEIERLQEEVFPHMADIPGDCDTAKDLLKLLQTELGIKAPSTLPLFSAGTPESRDATLNVTVSMNRRGPWHASTRTIRS</sequence>
<proteinExistence type="predicted"/>
<evidence type="ECO:0000313" key="2">
    <source>
        <dbReference type="Proteomes" id="UP000313359"/>
    </source>
</evidence>